<sequence>MLHDSSPEPDPDDSDKEYIEVDPSGRYGRYKEVLGKGAFKKVYRGFDAFEGIEVAWNQIKVADFLRNSEDLERLYSEVHLLKTLKHKNIIKFYHSWVDTENKHINFLTEIFTSGTLRQYRKKHKHVDLRAVKKWSKQILEGLFYLHSHDPPVIHRDLKCDNIFVNGNSGEVKIGDLGLAAILGKARSAHSVIGTPEFMAPELYEEDYNELVDIYAFGMCLLELVTFEYPYGECANAAQIYKKVTSGIKPASLTKVNDPGVKALIEKCIAKVSDRLSARELLRDPFLHSDEDTKVISQSLPPNLDAKEPKDAVPEGRRDFTVQGQRKGHNTIILKLRIADSTGHIRNIHFPFDNEVDTALSVASEMVEQLDLITDQDVSAIAEMIASEIRSHIPDWAPKELSQDKANIEVAVSDISALDSNNDVSPLKNEFLSPFGNLKLERLPSGRKYWSNSPIKAGGNSPNNPGPSNLSLERSWTGENAKGGSNNVASLELMEDEHGVDLNKKKKQVRVNADLQLDESNSDTNPHQLGDNSGTVNDIDSNDVIIVVEKLGHLLVEQAKEMDELKRRNEQAVSDLLKELPPETRHMVLRICSQRIDDPKLGCQMECCTGNSTD</sequence>
<keyword evidence="2" id="KW-1185">Reference proteome</keyword>
<gene>
    <name evidence="1" type="ORF">Vadar_016446</name>
</gene>
<dbReference type="EMBL" id="CM037153">
    <property type="protein sequence ID" value="KAH7857785.1"/>
    <property type="molecule type" value="Genomic_DNA"/>
</dbReference>
<reference evidence="1 2" key="1">
    <citation type="journal article" date="2021" name="Hortic Res">
        <title>High-quality reference genome and annotation aids understanding of berry development for evergreen blueberry (Vaccinium darrowii).</title>
        <authorList>
            <person name="Yu J."/>
            <person name="Hulse-Kemp A.M."/>
            <person name="Babiker E."/>
            <person name="Staton M."/>
        </authorList>
    </citation>
    <scope>NUCLEOTIDE SEQUENCE [LARGE SCALE GENOMIC DNA]</scope>
    <source>
        <strain evidence="2">cv. NJ 8807/NJ 8810</strain>
        <tissue evidence="1">Young leaf</tissue>
    </source>
</reference>
<organism evidence="1 2">
    <name type="scientific">Vaccinium darrowii</name>
    <dbReference type="NCBI Taxonomy" id="229202"/>
    <lineage>
        <taxon>Eukaryota</taxon>
        <taxon>Viridiplantae</taxon>
        <taxon>Streptophyta</taxon>
        <taxon>Embryophyta</taxon>
        <taxon>Tracheophyta</taxon>
        <taxon>Spermatophyta</taxon>
        <taxon>Magnoliopsida</taxon>
        <taxon>eudicotyledons</taxon>
        <taxon>Gunneridae</taxon>
        <taxon>Pentapetalae</taxon>
        <taxon>asterids</taxon>
        <taxon>Ericales</taxon>
        <taxon>Ericaceae</taxon>
        <taxon>Vaccinioideae</taxon>
        <taxon>Vaccinieae</taxon>
        <taxon>Vaccinium</taxon>
    </lineage>
</organism>
<proteinExistence type="predicted"/>
<evidence type="ECO:0000313" key="1">
    <source>
        <dbReference type="EMBL" id="KAH7857785.1"/>
    </source>
</evidence>
<comment type="caution">
    <text evidence="1">The sequence shown here is derived from an EMBL/GenBank/DDBJ whole genome shotgun (WGS) entry which is preliminary data.</text>
</comment>
<accession>A0ACB7YXV8</accession>
<evidence type="ECO:0000313" key="2">
    <source>
        <dbReference type="Proteomes" id="UP000828048"/>
    </source>
</evidence>
<dbReference type="Proteomes" id="UP000828048">
    <property type="component" value="Chromosome 3"/>
</dbReference>
<protein>
    <submittedName>
        <fullName evidence="1">Uncharacterized protein</fullName>
    </submittedName>
</protein>
<name>A0ACB7YXV8_9ERIC</name>